<protein>
    <submittedName>
        <fullName evidence="2">Uncharacterized protein</fullName>
    </submittedName>
</protein>
<name>A0A146LGZ5_LYGHE</name>
<proteinExistence type="predicted"/>
<organism evidence="2">
    <name type="scientific">Lygus hesperus</name>
    <name type="common">Western plant bug</name>
    <dbReference type="NCBI Taxonomy" id="30085"/>
    <lineage>
        <taxon>Eukaryota</taxon>
        <taxon>Metazoa</taxon>
        <taxon>Ecdysozoa</taxon>
        <taxon>Arthropoda</taxon>
        <taxon>Hexapoda</taxon>
        <taxon>Insecta</taxon>
        <taxon>Pterygota</taxon>
        <taxon>Neoptera</taxon>
        <taxon>Paraneoptera</taxon>
        <taxon>Hemiptera</taxon>
        <taxon>Heteroptera</taxon>
        <taxon>Panheteroptera</taxon>
        <taxon>Cimicomorpha</taxon>
        <taxon>Miridae</taxon>
        <taxon>Mirini</taxon>
        <taxon>Lygus</taxon>
    </lineage>
</organism>
<dbReference type="EMBL" id="GDHC01011248">
    <property type="protein sequence ID" value="JAQ07381.1"/>
    <property type="molecule type" value="Transcribed_RNA"/>
</dbReference>
<gene>
    <name evidence="2" type="ORF">g.10249</name>
</gene>
<accession>A0A146LGZ5</accession>
<reference evidence="2" key="1">
    <citation type="journal article" date="2016" name="Gigascience">
        <title>De novo construction of an expanded transcriptome assembly for the western tarnished plant bug, Lygus hesperus.</title>
        <authorList>
            <person name="Tassone E.E."/>
            <person name="Geib S.M."/>
            <person name="Hall B."/>
            <person name="Fabrick J.A."/>
            <person name="Brent C.S."/>
            <person name="Hull J.J."/>
        </authorList>
    </citation>
    <scope>NUCLEOTIDE SEQUENCE</scope>
</reference>
<dbReference type="AlphaFoldDB" id="A0A146LGZ5"/>
<feature type="compositionally biased region" description="Polar residues" evidence="1">
    <location>
        <begin position="83"/>
        <end position="95"/>
    </location>
</feature>
<feature type="region of interest" description="Disordered" evidence="1">
    <location>
        <begin position="83"/>
        <end position="113"/>
    </location>
</feature>
<sequence>MAARKMFTFFQQVKRQNITALYGRPPGEVDEGDAKIHTTLTHKSNENDAHTCGLDEQNKTVSKLDNHVNDHSNNTHTVVTTEMSKTVKARSSGNNDKMIYDAPQAQDGRKKQK</sequence>
<evidence type="ECO:0000256" key="1">
    <source>
        <dbReference type="SAM" id="MobiDB-lite"/>
    </source>
</evidence>
<evidence type="ECO:0000313" key="2">
    <source>
        <dbReference type="EMBL" id="JAQ07381.1"/>
    </source>
</evidence>